<dbReference type="InterPro" id="IPR016188">
    <property type="entry name" value="PurM-like_N"/>
</dbReference>
<dbReference type="SUPFAM" id="SSF55326">
    <property type="entry name" value="PurM N-terminal domain-like"/>
    <property type="match status" value="1"/>
</dbReference>
<dbReference type="PIRSF" id="PIRSF005303">
    <property type="entry name" value="Thiam_monoph_kin"/>
    <property type="match status" value="1"/>
</dbReference>
<comment type="function">
    <text evidence="1">Catalyzes the ATP-dependent phosphorylation of thiamine-monophosphate (TMP) to form thiamine-pyrophosphate (TPP), the active form of vitamin B1.</text>
</comment>
<evidence type="ECO:0000313" key="4">
    <source>
        <dbReference type="EMBL" id="MDF3289219.1"/>
    </source>
</evidence>
<dbReference type="NCBIfam" id="TIGR01379">
    <property type="entry name" value="thiL"/>
    <property type="match status" value="1"/>
</dbReference>
<comment type="pathway">
    <text evidence="1">Cofactor biosynthesis; thiamine diphosphate biosynthesis; thiamine diphosphate from thiamine phosphate: step 1/1.</text>
</comment>
<feature type="binding site" evidence="1">
    <location>
        <position position="214"/>
    </location>
    <ligand>
        <name>Mg(2+)</name>
        <dbReference type="ChEBI" id="CHEBI:18420"/>
        <label>3</label>
    </ligand>
</feature>
<feature type="binding site" evidence="1">
    <location>
        <position position="50"/>
    </location>
    <ligand>
        <name>Mg(2+)</name>
        <dbReference type="ChEBI" id="CHEBI:18420"/>
        <label>2</label>
    </ligand>
</feature>
<feature type="binding site" evidence="1">
    <location>
        <position position="48"/>
    </location>
    <ligand>
        <name>Mg(2+)</name>
        <dbReference type="ChEBI" id="CHEBI:18420"/>
        <label>4</label>
    </ligand>
</feature>
<dbReference type="Pfam" id="PF02769">
    <property type="entry name" value="AIRS_C"/>
    <property type="match status" value="1"/>
</dbReference>
<dbReference type="InterPro" id="IPR036676">
    <property type="entry name" value="PurM-like_C_sf"/>
</dbReference>
<evidence type="ECO:0000256" key="1">
    <source>
        <dbReference type="HAMAP-Rule" id="MF_02128"/>
    </source>
</evidence>
<comment type="catalytic activity">
    <reaction evidence="1">
        <text>thiamine phosphate + ATP = thiamine diphosphate + ADP</text>
        <dbReference type="Rhea" id="RHEA:15913"/>
        <dbReference type="ChEBI" id="CHEBI:30616"/>
        <dbReference type="ChEBI" id="CHEBI:37575"/>
        <dbReference type="ChEBI" id="CHEBI:58937"/>
        <dbReference type="ChEBI" id="CHEBI:456216"/>
        <dbReference type="EC" id="2.7.4.16"/>
    </reaction>
</comment>
<dbReference type="InterPro" id="IPR036921">
    <property type="entry name" value="PurM-like_N_sf"/>
</dbReference>
<keyword evidence="5" id="KW-1185">Reference proteome</keyword>
<dbReference type="InterPro" id="IPR010918">
    <property type="entry name" value="PurM-like_C_dom"/>
</dbReference>
<reference evidence="4 5" key="1">
    <citation type="submission" date="2023-03" db="EMBL/GenBank/DDBJ databases">
        <title>Draft genome sequence of Streptomyces sp. RB6PN23 isolated from peat swamp forest in Thailand.</title>
        <authorList>
            <person name="Klaysubun C."/>
            <person name="Duangmal K."/>
        </authorList>
    </citation>
    <scope>NUCLEOTIDE SEQUENCE [LARGE SCALE GENOMIC DNA]</scope>
    <source>
        <strain evidence="4 5">RB6PN23</strain>
    </source>
</reference>
<sequence>MKGTVGELGEFGLIRELTSRLTATPAVQLGPGDDAAVVAAPDRRVVASTDVLLEGRHFRRDWSTAYDVGRKAAAQNLADIAAMGAVPTALLLGLVVPAELPATWPTELMDGLRDECDVAGAAVVGGDVVGGDTITVAITALGDLRNRRPVTRSGARPGDAVAVTGWLGWSAAGFAVLSRGFRSPRAFVEAHRRPEPPYHAGPAAADLGATAMTDVSDGLVADLGHIAAASGVHIDLKSGDIDVPAQMKDIGQAVGVDPMQWVLTGGEDHAIVATFPPDTKLPARWRVIGEVLAAGKAGPQVTVDGAPWDRAGGWDHFGG</sequence>
<dbReference type="PANTHER" id="PTHR30270:SF0">
    <property type="entry name" value="THIAMINE-MONOPHOSPHATE KINASE"/>
    <property type="match status" value="1"/>
</dbReference>
<feature type="binding site" evidence="1">
    <location>
        <position position="57"/>
    </location>
    <ligand>
        <name>substrate</name>
    </ligand>
</feature>
<dbReference type="EMBL" id="JARJBC010000004">
    <property type="protein sequence ID" value="MDF3289219.1"/>
    <property type="molecule type" value="Genomic_DNA"/>
</dbReference>
<feature type="binding site" evidence="1">
    <location>
        <position position="127"/>
    </location>
    <ligand>
        <name>Mg(2+)</name>
        <dbReference type="ChEBI" id="CHEBI:18420"/>
        <label>1</label>
    </ligand>
</feature>
<keyword evidence="1" id="KW-0460">Magnesium</keyword>
<dbReference type="GO" id="GO:0009030">
    <property type="term" value="F:thiamine-phosphate kinase activity"/>
    <property type="evidence" value="ECO:0007669"/>
    <property type="project" value="UniProtKB-EC"/>
</dbReference>
<dbReference type="SUPFAM" id="SSF56042">
    <property type="entry name" value="PurM C-terminal domain-like"/>
    <property type="match status" value="1"/>
</dbReference>
<keyword evidence="1 4" id="KW-0808">Transferase</keyword>
<feature type="binding site" evidence="1">
    <location>
        <position position="34"/>
    </location>
    <ligand>
        <name>Mg(2+)</name>
        <dbReference type="ChEBI" id="CHEBI:18420"/>
        <label>3</label>
    </ligand>
</feature>
<evidence type="ECO:0000313" key="5">
    <source>
        <dbReference type="Proteomes" id="UP001216579"/>
    </source>
</evidence>
<feature type="binding site" evidence="1">
    <location>
        <position position="152"/>
    </location>
    <ligand>
        <name>ATP</name>
        <dbReference type="ChEBI" id="CHEBI:30616"/>
    </ligand>
</feature>
<name>A0ABT5ZHB5_9ACTN</name>
<feature type="binding site" evidence="1">
    <location>
        <position position="216"/>
    </location>
    <ligand>
        <name>ATP</name>
        <dbReference type="ChEBI" id="CHEBI:30616"/>
    </ligand>
</feature>
<feature type="binding site" evidence="1">
    <location>
        <position position="314"/>
    </location>
    <ligand>
        <name>substrate</name>
    </ligand>
</feature>
<comment type="miscellaneous">
    <text evidence="1">Reaction mechanism of ThiL seems to utilize a direct, inline transfer of the gamma-phosphate of ATP to TMP rather than a phosphorylated enzyme intermediate.</text>
</comment>
<feature type="binding site" evidence="1">
    <location>
        <position position="79"/>
    </location>
    <ligand>
        <name>Mg(2+)</name>
        <dbReference type="ChEBI" id="CHEBI:18420"/>
        <label>4</label>
    </ligand>
</feature>
<dbReference type="Proteomes" id="UP001216579">
    <property type="component" value="Unassembled WGS sequence"/>
</dbReference>
<protein>
    <recommendedName>
        <fullName evidence="1">Thiamine-monophosphate kinase</fullName>
        <shortName evidence="1">TMP kinase</shortName>
        <shortName evidence="1">Thiamine-phosphate kinase</shortName>
        <ecNumber evidence="1">2.7.4.16</ecNumber>
    </recommendedName>
</protein>
<organism evidence="4 5">
    <name type="scientific">Streptomyces silvisoli</name>
    <dbReference type="NCBI Taxonomy" id="3034235"/>
    <lineage>
        <taxon>Bacteria</taxon>
        <taxon>Bacillati</taxon>
        <taxon>Actinomycetota</taxon>
        <taxon>Actinomycetes</taxon>
        <taxon>Kitasatosporales</taxon>
        <taxon>Streptomycetaceae</taxon>
        <taxon>Streptomyces</taxon>
    </lineage>
</organism>
<keyword evidence="1" id="KW-0547">Nucleotide-binding</keyword>
<dbReference type="CDD" id="cd02194">
    <property type="entry name" value="ThiL"/>
    <property type="match status" value="1"/>
</dbReference>
<feature type="binding site" evidence="1">
    <location>
        <begin position="126"/>
        <end position="127"/>
    </location>
    <ligand>
        <name>ATP</name>
        <dbReference type="ChEBI" id="CHEBI:30616"/>
    </ligand>
</feature>
<dbReference type="Gene3D" id="3.30.1330.10">
    <property type="entry name" value="PurM-like, N-terminal domain"/>
    <property type="match status" value="1"/>
</dbReference>
<feature type="binding site" evidence="1">
    <location>
        <position position="217"/>
    </location>
    <ligand>
        <name>Mg(2+)</name>
        <dbReference type="ChEBI" id="CHEBI:18420"/>
        <label>5</label>
    </ligand>
</feature>
<gene>
    <name evidence="1" type="primary">thiL</name>
    <name evidence="4" type="ORF">P3G67_08205</name>
</gene>
<comment type="caution">
    <text evidence="1">Lacks conserved residue(s) required for the propagation of feature annotation.</text>
</comment>
<keyword evidence="1 4" id="KW-0418">Kinase</keyword>
<keyword evidence="1" id="KW-0784">Thiamine biosynthesis</keyword>
<accession>A0ABT5ZHB5</accession>
<feature type="binding site" evidence="1">
    <location>
        <position position="50"/>
    </location>
    <ligand>
        <name>Mg(2+)</name>
        <dbReference type="ChEBI" id="CHEBI:18420"/>
        <label>1</label>
    </ligand>
</feature>
<keyword evidence="1" id="KW-0479">Metal-binding</keyword>
<feature type="domain" description="PurM-like N-terminal" evidence="2">
    <location>
        <begin position="32"/>
        <end position="142"/>
    </location>
</feature>
<feature type="domain" description="PurM-like C-terminal" evidence="3">
    <location>
        <begin position="156"/>
        <end position="262"/>
    </location>
</feature>
<comment type="caution">
    <text evidence="4">The sequence shown here is derived from an EMBL/GenBank/DDBJ whole genome shotgun (WGS) entry which is preliminary data.</text>
</comment>
<dbReference type="RefSeq" id="WP_269859042.1">
    <property type="nucleotide sequence ID" value="NZ_JARJBC010000004.1"/>
</dbReference>
<dbReference type="PANTHER" id="PTHR30270">
    <property type="entry name" value="THIAMINE-MONOPHOSPHATE KINASE"/>
    <property type="match status" value="1"/>
</dbReference>
<dbReference type="Gene3D" id="3.90.650.10">
    <property type="entry name" value="PurM-like C-terminal domain"/>
    <property type="match status" value="1"/>
</dbReference>
<feature type="binding site" evidence="1">
    <location>
        <position position="79"/>
    </location>
    <ligand>
        <name>Mg(2+)</name>
        <dbReference type="ChEBI" id="CHEBI:18420"/>
        <label>3</label>
    </ligand>
</feature>
<dbReference type="NCBIfam" id="NF004351">
    <property type="entry name" value="PRK05731.1-4"/>
    <property type="match status" value="1"/>
</dbReference>
<dbReference type="EC" id="2.7.4.16" evidence="1"/>
<evidence type="ECO:0000259" key="2">
    <source>
        <dbReference type="Pfam" id="PF00586"/>
    </source>
</evidence>
<dbReference type="InterPro" id="IPR006283">
    <property type="entry name" value="ThiL-like"/>
</dbReference>
<comment type="similarity">
    <text evidence="1">Belongs to the thiamine-monophosphate kinase family.</text>
</comment>
<evidence type="ECO:0000259" key="3">
    <source>
        <dbReference type="Pfam" id="PF02769"/>
    </source>
</evidence>
<dbReference type="HAMAP" id="MF_02128">
    <property type="entry name" value="TMP_kinase"/>
    <property type="match status" value="1"/>
</dbReference>
<proteinExistence type="inferred from homology"/>
<feature type="binding site" evidence="1">
    <location>
        <position position="49"/>
    </location>
    <ligand>
        <name>Mg(2+)</name>
        <dbReference type="ChEBI" id="CHEBI:18420"/>
        <label>1</label>
    </ligand>
</feature>
<feature type="binding site" evidence="1">
    <location>
        <position position="79"/>
    </location>
    <ligand>
        <name>Mg(2+)</name>
        <dbReference type="ChEBI" id="CHEBI:18420"/>
        <label>2</label>
    </ligand>
</feature>
<dbReference type="Pfam" id="PF00586">
    <property type="entry name" value="AIRS"/>
    <property type="match status" value="1"/>
</dbReference>
<feature type="binding site" evidence="1">
    <location>
        <position position="267"/>
    </location>
    <ligand>
        <name>substrate</name>
    </ligand>
</feature>
<feature type="binding site" evidence="1">
    <location>
        <position position="34"/>
    </location>
    <ligand>
        <name>Mg(2+)</name>
        <dbReference type="ChEBI" id="CHEBI:18420"/>
        <label>4</label>
    </ligand>
</feature>
<keyword evidence="1" id="KW-0067">ATP-binding</keyword>